<accession>A0ABZ1LVV6</accession>
<organism evidence="1 2">
    <name type="scientific">Streptomyces anthocyanicus</name>
    <dbReference type="NCBI Taxonomy" id="68174"/>
    <lineage>
        <taxon>Bacteria</taxon>
        <taxon>Bacillati</taxon>
        <taxon>Actinomycetota</taxon>
        <taxon>Actinomycetes</taxon>
        <taxon>Kitasatosporales</taxon>
        <taxon>Streptomycetaceae</taxon>
        <taxon>Streptomyces</taxon>
        <taxon>Streptomyces violaceoruber group</taxon>
    </lineage>
</organism>
<protein>
    <submittedName>
        <fullName evidence="1">Uncharacterized protein</fullName>
    </submittedName>
</protein>
<name>A0ABZ1LVV6_9ACTN</name>
<gene>
    <name evidence="1" type="ORF">OHB34_14385</name>
</gene>
<sequence>MDPSAGLVRDFVGRVLYELEKLAVTVSALRDTTLAIGVFGHETGVHGIRLQDAGGLFENGIDHC</sequence>
<evidence type="ECO:0000313" key="2">
    <source>
        <dbReference type="Proteomes" id="UP001622731"/>
    </source>
</evidence>
<reference evidence="1 2" key="1">
    <citation type="submission" date="2022-10" db="EMBL/GenBank/DDBJ databases">
        <title>The complete genomes of actinobacterial strains from the NBC collection.</title>
        <authorList>
            <person name="Joergensen T.S."/>
            <person name="Alvarez Arevalo M."/>
            <person name="Sterndorff E.B."/>
            <person name="Faurdal D."/>
            <person name="Vuksanovic O."/>
            <person name="Mourched A.-S."/>
            <person name="Charusanti P."/>
            <person name="Shaw S."/>
            <person name="Blin K."/>
            <person name="Weber T."/>
        </authorList>
    </citation>
    <scope>NUCLEOTIDE SEQUENCE [LARGE SCALE GENOMIC DNA]</scope>
    <source>
        <strain evidence="1 2">NBC_00116</strain>
    </source>
</reference>
<dbReference type="EMBL" id="CP108200">
    <property type="protein sequence ID" value="WTR95231.1"/>
    <property type="molecule type" value="Genomic_DNA"/>
</dbReference>
<keyword evidence="2" id="KW-1185">Reference proteome</keyword>
<dbReference type="Proteomes" id="UP001622731">
    <property type="component" value="Chromosome"/>
</dbReference>
<proteinExistence type="predicted"/>
<evidence type="ECO:0000313" key="1">
    <source>
        <dbReference type="EMBL" id="WTR95231.1"/>
    </source>
</evidence>